<dbReference type="FunFam" id="2.30.29.30:FF:000030">
    <property type="entry name" value="Oxysterol-binding protein"/>
    <property type="match status" value="1"/>
</dbReference>
<dbReference type="InterPro" id="IPR011993">
    <property type="entry name" value="PH-like_dom_sf"/>
</dbReference>
<gene>
    <name evidence="1" type="ORF">SBAD_LOCUS9969</name>
</gene>
<evidence type="ECO:0000313" key="2">
    <source>
        <dbReference type="Proteomes" id="UP000270296"/>
    </source>
</evidence>
<sequence length="114" mass="12811">MSDDDAKKQSYKIRGTLRKWTRLFCVLKPGVFLLYNSQKTTKYGHWIGTVLLSCCELIERPSKKGGFCFKLFHPLSQSIWASRGPMGESFGAVVQPLPTSYLICRTCTEEAGGL</sequence>
<accession>A0A183J271</accession>
<reference evidence="1 2" key="2">
    <citation type="submission" date="2018-11" db="EMBL/GenBank/DDBJ databases">
        <authorList>
            <consortium name="Pathogen Informatics"/>
        </authorList>
    </citation>
    <scope>NUCLEOTIDE SEQUENCE [LARGE SCALE GENOMIC DNA]</scope>
</reference>
<evidence type="ECO:0000313" key="1">
    <source>
        <dbReference type="EMBL" id="VDP27730.1"/>
    </source>
</evidence>
<proteinExistence type="predicted"/>
<dbReference type="OrthoDB" id="10053431at2759"/>
<name>A0A183J271_9BILA</name>
<reference evidence="3" key="1">
    <citation type="submission" date="2016-06" db="UniProtKB">
        <authorList>
            <consortium name="WormBaseParasite"/>
        </authorList>
    </citation>
    <scope>IDENTIFICATION</scope>
</reference>
<dbReference type="Proteomes" id="UP000270296">
    <property type="component" value="Unassembled WGS sequence"/>
</dbReference>
<organism evidence="3">
    <name type="scientific">Soboliphyme baturini</name>
    <dbReference type="NCBI Taxonomy" id="241478"/>
    <lineage>
        <taxon>Eukaryota</taxon>
        <taxon>Metazoa</taxon>
        <taxon>Ecdysozoa</taxon>
        <taxon>Nematoda</taxon>
        <taxon>Enoplea</taxon>
        <taxon>Dorylaimia</taxon>
        <taxon>Dioctophymatida</taxon>
        <taxon>Dioctophymatoidea</taxon>
        <taxon>Soboliphymatidae</taxon>
        <taxon>Soboliphyme</taxon>
    </lineage>
</organism>
<dbReference type="AlphaFoldDB" id="A0A183J271"/>
<protein>
    <submittedName>
        <fullName evidence="3">PH domain-containing protein</fullName>
    </submittedName>
</protein>
<dbReference type="Gene3D" id="2.30.29.30">
    <property type="entry name" value="Pleckstrin-homology domain (PH domain)/Phosphotyrosine-binding domain (PTB)"/>
    <property type="match status" value="1"/>
</dbReference>
<dbReference type="EMBL" id="UZAM01013421">
    <property type="protein sequence ID" value="VDP27730.1"/>
    <property type="molecule type" value="Genomic_DNA"/>
</dbReference>
<dbReference type="SUPFAM" id="SSF50729">
    <property type="entry name" value="PH domain-like"/>
    <property type="match status" value="1"/>
</dbReference>
<keyword evidence="2" id="KW-1185">Reference proteome</keyword>
<dbReference type="WBParaSite" id="SBAD_0001032101-mRNA-1">
    <property type="protein sequence ID" value="SBAD_0001032101-mRNA-1"/>
    <property type="gene ID" value="SBAD_0001032101"/>
</dbReference>
<evidence type="ECO:0000313" key="3">
    <source>
        <dbReference type="WBParaSite" id="SBAD_0001032101-mRNA-1"/>
    </source>
</evidence>